<accession>A0A6H5GYT6</accession>
<dbReference type="EMBL" id="CADCXU010022397">
    <property type="protein sequence ID" value="CAB0009855.1"/>
    <property type="molecule type" value="Genomic_DNA"/>
</dbReference>
<gene>
    <name evidence="1" type="ORF">NTEN_LOCUS14931</name>
</gene>
<evidence type="ECO:0000313" key="2">
    <source>
        <dbReference type="Proteomes" id="UP000479000"/>
    </source>
</evidence>
<protein>
    <submittedName>
        <fullName evidence="1">Uncharacterized protein</fullName>
    </submittedName>
</protein>
<feature type="non-terminal residue" evidence="1">
    <location>
        <position position="68"/>
    </location>
</feature>
<name>A0A6H5GYT6_9HEMI</name>
<keyword evidence="2" id="KW-1185">Reference proteome</keyword>
<organism evidence="1 2">
    <name type="scientific">Nesidiocoris tenuis</name>
    <dbReference type="NCBI Taxonomy" id="355587"/>
    <lineage>
        <taxon>Eukaryota</taxon>
        <taxon>Metazoa</taxon>
        <taxon>Ecdysozoa</taxon>
        <taxon>Arthropoda</taxon>
        <taxon>Hexapoda</taxon>
        <taxon>Insecta</taxon>
        <taxon>Pterygota</taxon>
        <taxon>Neoptera</taxon>
        <taxon>Paraneoptera</taxon>
        <taxon>Hemiptera</taxon>
        <taxon>Heteroptera</taxon>
        <taxon>Panheteroptera</taxon>
        <taxon>Cimicomorpha</taxon>
        <taxon>Miridae</taxon>
        <taxon>Dicyphina</taxon>
        <taxon>Nesidiocoris</taxon>
    </lineage>
</organism>
<reference evidence="1 2" key="1">
    <citation type="submission" date="2020-02" db="EMBL/GenBank/DDBJ databases">
        <authorList>
            <person name="Ferguson B K."/>
        </authorList>
    </citation>
    <scope>NUCLEOTIDE SEQUENCE [LARGE SCALE GENOMIC DNA]</scope>
</reference>
<dbReference type="AlphaFoldDB" id="A0A6H5GYT6"/>
<sequence>MVKFEQGSHQPSILYIKTTMRLGTIRICETRINFIALKIIRDGLPFKWNVQDFSKNSSILICLRVEEK</sequence>
<proteinExistence type="predicted"/>
<dbReference type="Proteomes" id="UP000479000">
    <property type="component" value="Unassembled WGS sequence"/>
</dbReference>
<evidence type="ECO:0000313" key="1">
    <source>
        <dbReference type="EMBL" id="CAB0009855.1"/>
    </source>
</evidence>